<evidence type="ECO:0000313" key="2">
    <source>
        <dbReference type="Proteomes" id="UP001060215"/>
    </source>
</evidence>
<sequence length="1408" mass="160533">MPIEGIVVSGFVNLLFGKMTSFASSKLPTFEGIDTQLTNWTNMLSQIEAFLIDAEEKQLTDRAVNLWLDDLQDLAYDLDDLVDEFATEALQHKLKAKQRQASSSKVWNLIPNFKPRDVLFNFKMKSKIEEINTRLHNSFEQCSKLNLVKIVGTTPTPTTKTWQRPDSTSLFDEPRIYGREYDQRKIIELLVRGDESSHNNIGVIPIVGMGGIGKTTLAQMVYNDETVQKHFDLKAWVCVSDEFSIMRITKAILESVTSQTFSFNNLDQVQVQLKQALAGKKFLIVLDDVWNKKYSDWNVLKKPFNDGAQGSRVVVTTRDREVAGMMTTAELHEVNILSKEDCWSLFAQHAFANTCIDANPKLVSIGKEIVEKCKGLPLAARTLGGLLRSKVQDEEWINVLRSKIWDLPHTKSDILPALRLSYHDLPSHLKQCFAYCSIIPNDYEFKEKELVLLWMAEGFIQQQRDKQMEDVGGEYFWELLSRSFFQPSSTGKSSKFVMHDLINDLAQVVARDTCFRLEDRLKYQEQCQNIKKARHSSYMREHFESMKKLEIFDKAIHLRTFLPFNLPYGVSCHLASNVPLNLLPKLRRLRVLNMSRYQITEVPNSVGDLKHLRYLNLSNTDIEELPKSLGSLYNLQTLMLRGCRQLKKLPTDLGNLIDLRHLDTTNADSLKEMPLGIGKLASLQTLSNFIVTKNNGHWLRELRNLIYLRGKLCLSGLQNVVIPLDAREANLNDKKGLDVLSMEWSVNSDDSRDGRVETEVLDMLQPHKNLKELHIKGYLGIGFPNWIGDPLFSNMADLSLDNCGNCASLPPLGQLPSLKKLYIEGMSVLKHVGCEFYGQGGAKPFQLLETLSFKDMPEWEYWYTFEDDKEVEPFTHVSELFIENCPKLVGMLPSDLPCLNNLEISECPQFLVEGTSISLPSLTSIAMNDVPLTSLQAVLEMRSMVDDELISANSKSKHPSSITSLSIGMIKKLKLLPKWVTHGLMELETLEITSCEELKTLWKNEERVQHSLPAFRRLEIEGCPQLVSLFEEDEDEDNKGQHEQQQQQQEGLPCIVRRLEHLTIDNCEKLEKLPRLLHNFTFLGELFVYKCPSLGSFPDTGFPCTLKTLKIGDCEALQSLFGCLTQINDSNLQVLNVRDCPSLTCFISCRGGGLPPTLKELQIWRCKKLEALLVVEEGMEITCPPLERVWITDCDRLKYLPDSLPKNNNNNLRNLSQLSLYGCKNLEYIPEGWFHSATNLAHLDIRGCKKLKALPHGLQSINYLTSLQSLRMDIPHWNNNFKKIGLHSLSSLSELWIQEDEEEGVAGSSFPIDGKLLPTSLIHLWIEYFRNLEKLSSKLFQNLPSLECLRISGCPRLKSLPVQRLPPSLKSLSIRGSRKLTRKCEKGKGKYWPHLAHIPQVSVWDWDE</sequence>
<evidence type="ECO:0000313" key="1">
    <source>
        <dbReference type="EMBL" id="KAI8025963.1"/>
    </source>
</evidence>
<name>A0ACC0ILK8_9ERIC</name>
<keyword evidence="2" id="KW-1185">Reference proteome</keyword>
<proteinExistence type="predicted"/>
<reference evidence="1 2" key="1">
    <citation type="journal article" date="2022" name="Plant J.">
        <title>Chromosome-level genome of Camellia lanceoleosa provides a valuable resource for understanding genome evolution and self-incompatibility.</title>
        <authorList>
            <person name="Gong W."/>
            <person name="Xiao S."/>
            <person name="Wang L."/>
            <person name="Liao Z."/>
            <person name="Chang Y."/>
            <person name="Mo W."/>
            <person name="Hu G."/>
            <person name="Li W."/>
            <person name="Zhao G."/>
            <person name="Zhu H."/>
            <person name="Hu X."/>
            <person name="Ji K."/>
            <person name="Xiang X."/>
            <person name="Song Q."/>
            <person name="Yuan D."/>
            <person name="Jin S."/>
            <person name="Zhang L."/>
        </authorList>
    </citation>
    <scope>NUCLEOTIDE SEQUENCE [LARGE SCALE GENOMIC DNA]</scope>
    <source>
        <strain evidence="1">SQ_2022a</strain>
    </source>
</reference>
<protein>
    <submittedName>
        <fullName evidence="1">Disease resistance RPP13-like protein 1</fullName>
    </submittedName>
</protein>
<gene>
    <name evidence="1" type="ORF">LOK49_LG02G01037</name>
</gene>
<organism evidence="1 2">
    <name type="scientific">Camellia lanceoleosa</name>
    <dbReference type="NCBI Taxonomy" id="1840588"/>
    <lineage>
        <taxon>Eukaryota</taxon>
        <taxon>Viridiplantae</taxon>
        <taxon>Streptophyta</taxon>
        <taxon>Embryophyta</taxon>
        <taxon>Tracheophyta</taxon>
        <taxon>Spermatophyta</taxon>
        <taxon>Magnoliopsida</taxon>
        <taxon>eudicotyledons</taxon>
        <taxon>Gunneridae</taxon>
        <taxon>Pentapetalae</taxon>
        <taxon>asterids</taxon>
        <taxon>Ericales</taxon>
        <taxon>Theaceae</taxon>
        <taxon>Camellia</taxon>
    </lineage>
</organism>
<accession>A0ACC0ILK8</accession>
<dbReference type="Proteomes" id="UP001060215">
    <property type="component" value="Chromosome 3"/>
</dbReference>
<comment type="caution">
    <text evidence="1">The sequence shown here is derived from an EMBL/GenBank/DDBJ whole genome shotgun (WGS) entry which is preliminary data.</text>
</comment>
<dbReference type="EMBL" id="CM045760">
    <property type="protein sequence ID" value="KAI8025963.1"/>
    <property type="molecule type" value="Genomic_DNA"/>
</dbReference>